<dbReference type="EMBL" id="WNWW01000245">
    <property type="protein sequence ID" value="KAF3427860.1"/>
    <property type="molecule type" value="Genomic_DNA"/>
</dbReference>
<accession>A0A833S0X2</accession>
<protein>
    <submittedName>
        <fullName evidence="1">Uncharacterized protein</fullName>
    </submittedName>
</protein>
<proteinExistence type="predicted"/>
<name>A0A833S0X2_9HYME</name>
<organism evidence="1 2">
    <name type="scientific">Frieseomelitta varia</name>
    <dbReference type="NCBI Taxonomy" id="561572"/>
    <lineage>
        <taxon>Eukaryota</taxon>
        <taxon>Metazoa</taxon>
        <taxon>Ecdysozoa</taxon>
        <taxon>Arthropoda</taxon>
        <taxon>Hexapoda</taxon>
        <taxon>Insecta</taxon>
        <taxon>Pterygota</taxon>
        <taxon>Neoptera</taxon>
        <taxon>Endopterygota</taxon>
        <taxon>Hymenoptera</taxon>
        <taxon>Apocrita</taxon>
        <taxon>Aculeata</taxon>
        <taxon>Apoidea</taxon>
        <taxon>Anthophila</taxon>
        <taxon>Apidae</taxon>
        <taxon>Frieseomelitta</taxon>
    </lineage>
</organism>
<dbReference type="AlphaFoldDB" id="A0A833S0X2"/>
<dbReference type="Proteomes" id="UP000655588">
    <property type="component" value="Unassembled WGS sequence"/>
</dbReference>
<keyword evidence="2" id="KW-1185">Reference proteome</keyword>
<gene>
    <name evidence="1" type="ORF">E2986_10948</name>
</gene>
<comment type="caution">
    <text evidence="1">The sequence shown here is derived from an EMBL/GenBank/DDBJ whole genome shotgun (WGS) entry which is preliminary data.</text>
</comment>
<reference evidence="1" key="1">
    <citation type="submission" date="2019-11" db="EMBL/GenBank/DDBJ databases">
        <title>The nuclear and mitochondrial genomes of Frieseomelitta varia - a highly eusocial stingless bee (Meliponini) with a permanently sterile worker caste.</title>
        <authorList>
            <person name="Freitas F.C.P."/>
            <person name="Lourenco A.P."/>
            <person name="Nunes F.M.F."/>
            <person name="Paschoal A.R."/>
            <person name="Abreu F.C.P."/>
            <person name="Barbin F.O."/>
            <person name="Bataglia L."/>
            <person name="Cardoso-Junior C.A.M."/>
            <person name="Cervoni M.S."/>
            <person name="Silva S.R."/>
            <person name="Dalarmi F."/>
            <person name="Del Lama M.A."/>
            <person name="Depintor T.S."/>
            <person name="Ferreira K.M."/>
            <person name="Goria P.S."/>
            <person name="Jaskot M.C."/>
            <person name="Lago D.C."/>
            <person name="Luna-Lucena D."/>
            <person name="Moda L.M."/>
            <person name="Nascimento L."/>
            <person name="Pedrino M."/>
            <person name="Rabico F.O."/>
            <person name="Sanches F.C."/>
            <person name="Santos D.E."/>
            <person name="Santos C.G."/>
            <person name="Vieira J."/>
            <person name="Lopes T.F."/>
            <person name="Barchuk A.R."/>
            <person name="Hartfelder K."/>
            <person name="Simoes Z.L.P."/>
            <person name="Bitondi M.M.G."/>
            <person name="Pinheiro D.G."/>
        </authorList>
    </citation>
    <scope>NUCLEOTIDE SEQUENCE</scope>
    <source>
        <strain evidence="1">USP_RPSP 00005682</strain>
        <tissue evidence="1">Whole individual</tissue>
    </source>
</reference>
<evidence type="ECO:0000313" key="2">
    <source>
        <dbReference type="Proteomes" id="UP000655588"/>
    </source>
</evidence>
<evidence type="ECO:0000313" key="1">
    <source>
        <dbReference type="EMBL" id="KAF3427860.1"/>
    </source>
</evidence>
<sequence length="178" mass="20405">MVCMSAVSASKSIRVFVHSTVADRACERKPRGDENVKNYSDLNILQEICVKHIIIVEGIKLGHYEKYGRKKQDSFINTPVTFLRRNNNTPVTMEIISIDYTKYKCLAAILTRRSAYFTTLYFLYHREIPDFVLWKVRIGRVCPTRTRAVGNVWLQSCSATEINTECDGKFNAPTQKSA</sequence>